<reference evidence="2" key="1">
    <citation type="submission" date="2022-08" db="UniProtKB">
        <authorList>
            <consortium name="EnsemblMetazoa"/>
        </authorList>
    </citation>
    <scope>IDENTIFICATION</scope>
    <source>
        <strain evidence="2">EBRO</strain>
    </source>
</reference>
<name>A0A182JEA5_ANOAO</name>
<feature type="region of interest" description="Disordered" evidence="1">
    <location>
        <begin position="15"/>
        <end position="118"/>
    </location>
</feature>
<feature type="compositionally biased region" description="Gly residues" evidence="1">
    <location>
        <begin position="50"/>
        <end position="59"/>
    </location>
</feature>
<dbReference type="EnsemblMetazoa" id="AATE016465-RA">
    <property type="protein sequence ID" value="AATE016465-PA.1"/>
    <property type="gene ID" value="AATE016465"/>
</dbReference>
<organism evidence="2">
    <name type="scientific">Anopheles atroparvus</name>
    <name type="common">European mosquito</name>
    <dbReference type="NCBI Taxonomy" id="41427"/>
    <lineage>
        <taxon>Eukaryota</taxon>
        <taxon>Metazoa</taxon>
        <taxon>Ecdysozoa</taxon>
        <taxon>Arthropoda</taxon>
        <taxon>Hexapoda</taxon>
        <taxon>Insecta</taxon>
        <taxon>Pterygota</taxon>
        <taxon>Neoptera</taxon>
        <taxon>Endopterygota</taxon>
        <taxon>Diptera</taxon>
        <taxon>Nematocera</taxon>
        <taxon>Culicoidea</taxon>
        <taxon>Culicidae</taxon>
        <taxon>Anophelinae</taxon>
        <taxon>Anopheles</taxon>
    </lineage>
</organism>
<proteinExistence type="predicted"/>
<dbReference type="AlphaFoldDB" id="A0A182JEA5"/>
<protein>
    <submittedName>
        <fullName evidence="2">Uncharacterized protein</fullName>
    </submittedName>
</protein>
<feature type="compositionally biased region" description="Low complexity" evidence="1">
    <location>
        <begin position="60"/>
        <end position="80"/>
    </location>
</feature>
<sequence length="118" mass="12370">MAVALPKRRRVVGKRTKFDGEAVTIAPQPPPDREVRPGHPKERLDEQQPSGGGGGGAGPGSPLSVSPIASYLRRAAAAAVPRRRTKSKVRYGPLLPIPALSGTPPSSCTPAGDFRDDK</sequence>
<evidence type="ECO:0000256" key="1">
    <source>
        <dbReference type="SAM" id="MobiDB-lite"/>
    </source>
</evidence>
<dbReference type="VEuPathDB" id="VectorBase:AATE016465"/>
<accession>A0A182JEA5</accession>
<feature type="compositionally biased region" description="Basic and acidic residues" evidence="1">
    <location>
        <begin position="31"/>
        <end position="46"/>
    </location>
</feature>
<evidence type="ECO:0000313" key="2">
    <source>
        <dbReference type="EnsemblMetazoa" id="AATE016465-PA.1"/>
    </source>
</evidence>